<reference evidence="9" key="1">
    <citation type="journal article" date="2019" name="Int. J. Syst. Evol. Microbiol.">
        <title>The Global Catalogue of Microorganisms (GCM) 10K type strain sequencing project: providing services to taxonomists for standard genome sequencing and annotation.</title>
        <authorList>
            <consortium name="The Broad Institute Genomics Platform"/>
            <consortium name="The Broad Institute Genome Sequencing Center for Infectious Disease"/>
            <person name="Wu L."/>
            <person name="Ma J."/>
        </authorList>
    </citation>
    <scope>NUCLEOTIDE SEQUENCE [LARGE SCALE GENOMIC DNA]</scope>
    <source>
        <strain evidence="9">NBRC 111146</strain>
    </source>
</reference>
<feature type="transmembrane region" description="Helical" evidence="5">
    <location>
        <begin position="28"/>
        <end position="47"/>
    </location>
</feature>
<dbReference type="Pfam" id="PF25990">
    <property type="entry name" value="Beta-barrel_YknX"/>
    <property type="match status" value="1"/>
</dbReference>
<evidence type="ECO:0000256" key="1">
    <source>
        <dbReference type="ARBA" id="ARBA00004196"/>
    </source>
</evidence>
<keyword evidence="5" id="KW-0472">Membrane</keyword>
<dbReference type="Proteomes" id="UP001157156">
    <property type="component" value="Unassembled WGS sequence"/>
</dbReference>
<dbReference type="PANTHER" id="PTHR30386:SF19">
    <property type="entry name" value="MULTIDRUG EXPORT PROTEIN EMRA-RELATED"/>
    <property type="match status" value="1"/>
</dbReference>
<evidence type="ECO:0000259" key="7">
    <source>
        <dbReference type="Pfam" id="PF25990"/>
    </source>
</evidence>
<keyword evidence="5" id="KW-1133">Transmembrane helix</keyword>
<protein>
    <submittedName>
        <fullName evidence="8">Hemolysin D</fullName>
    </submittedName>
</protein>
<feature type="domain" description="Multidrug resistance protein MdtA-like barrel-sandwich hybrid" evidence="6">
    <location>
        <begin position="67"/>
        <end position="252"/>
    </location>
</feature>
<dbReference type="RefSeq" id="WP_284186106.1">
    <property type="nucleotide sequence ID" value="NZ_BSPV01000009.1"/>
</dbReference>
<evidence type="ECO:0000256" key="4">
    <source>
        <dbReference type="SAM" id="MobiDB-lite"/>
    </source>
</evidence>
<evidence type="ECO:0000256" key="2">
    <source>
        <dbReference type="ARBA" id="ARBA00009477"/>
    </source>
</evidence>
<comment type="similarity">
    <text evidence="2">Belongs to the membrane fusion protein (MFP) (TC 8.A.1) family.</text>
</comment>
<dbReference type="InterPro" id="IPR058636">
    <property type="entry name" value="Beta-barrel_YknX"/>
</dbReference>
<evidence type="ECO:0000256" key="3">
    <source>
        <dbReference type="SAM" id="Coils"/>
    </source>
</evidence>
<sequence length="358" mass="40121">MANAPTQSMEEELPQPSPKKSKFKSKRFLLLFVVPLILIAGSIVLYLHGGRYVETENAYVKADKTPINAEVAGRVINVPVEENQHVKKGDLLVQIDPTPYEYAVDRAKANLADVRTELETLKAEYQSKLANIDVAQSQLDYARIEEKRQYNLRQKNYSSEADYDSARQKTLLFELQINALQKSLKQVAESLGGDPEAPTELHPKYQLALAELDQAKNDLEHVNVYAPNDGVVSKVLEDGQYITSNSTTMLLVADKNLWIEANFTEKEMTNIKVGQEVDIEIDYAPDHQWKGHVTSISPATGSEYSVIPAQNATGNWVKVTQRLPIRISIEEKENMPTLRAGLSAIVTVDTKHTRNLSF</sequence>
<proteinExistence type="inferred from homology"/>
<dbReference type="InterPro" id="IPR050739">
    <property type="entry name" value="MFP"/>
</dbReference>
<dbReference type="PANTHER" id="PTHR30386">
    <property type="entry name" value="MEMBRANE FUSION SUBUNIT OF EMRAB-TOLC MULTIDRUG EFFLUX PUMP"/>
    <property type="match status" value="1"/>
</dbReference>
<evidence type="ECO:0000313" key="9">
    <source>
        <dbReference type="Proteomes" id="UP001157156"/>
    </source>
</evidence>
<keyword evidence="3" id="KW-0175">Coiled coil</keyword>
<keyword evidence="5" id="KW-0812">Transmembrane</keyword>
<dbReference type="Gene3D" id="2.40.30.170">
    <property type="match status" value="1"/>
</dbReference>
<feature type="region of interest" description="Disordered" evidence="4">
    <location>
        <begin position="1"/>
        <end position="20"/>
    </location>
</feature>
<dbReference type="EMBL" id="BSPV01000009">
    <property type="protein sequence ID" value="GLT15849.1"/>
    <property type="molecule type" value="Genomic_DNA"/>
</dbReference>
<evidence type="ECO:0000259" key="6">
    <source>
        <dbReference type="Pfam" id="PF25917"/>
    </source>
</evidence>
<feature type="domain" description="YknX-like beta-barrel" evidence="7">
    <location>
        <begin position="259"/>
        <end position="348"/>
    </location>
</feature>
<dbReference type="Pfam" id="PF25917">
    <property type="entry name" value="BSH_RND"/>
    <property type="match status" value="1"/>
</dbReference>
<evidence type="ECO:0000313" key="8">
    <source>
        <dbReference type="EMBL" id="GLT15849.1"/>
    </source>
</evidence>
<evidence type="ECO:0000256" key="5">
    <source>
        <dbReference type="SAM" id="Phobius"/>
    </source>
</evidence>
<accession>A0ABQ6ES65</accession>
<name>A0ABQ6ES65_9VIBR</name>
<comment type="subcellular location">
    <subcellularLocation>
        <location evidence="1">Cell envelope</location>
    </subcellularLocation>
</comment>
<dbReference type="Gene3D" id="2.40.50.100">
    <property type="match status" value="1"/>
</dbReference>
<dbReference type="InterPro" id="IPR058625">
    <property type="entry name" value="MdtA-like_BSH"/>
</dbReference>
<comment type="caution">
    <text evidence="8">The sequence shown here is derived from an EMBL/GenBank/DDBJ whole genome shotgun (WGS) entry which is preliminary data.</text>
</comment>
<keyword evidence="9" id="KW-1185">Reference proteome</keyword>
<feature type="coiled-coil region" evidence="3">
    <location>
        <begin position="104"/>
        <end position="138"/>
    </location>
</feature>
<organism evidence="8 9">
    <name type="scientific">Vibrio algivorus</name>
    <dbReference type="NCBI Taxonomy" id="1667024"/>
    <lineage>
        <taxon>Bacteria</taxon>
        <taxon>Pseudomonadati</taxon>
        <taxon>Pseudomonadota</taxon>
        <taxon>Gammaproteobacteria</taxon>
        <taxon>Vibrionales</taxon>
        <taxon>Vibrionaceae</taxon>
        <taxon>Vibrio</taxon>
    </lineage>
</organism>
<dbReference type="SUPFAM" id="SSF111369">
    <property type="entry name" value="HlyD-like secretion proteins"/>
    <property type="match status" value="2"/>
</dbReference>
<gene>
    <name evidence="8" type="ORF">GCM10007931_28240</name>
</gene>